<organism evidence="1 2">
    <name type="scientific">Aldrovandia affinis</name>
    <dbReference type="NCBI Taxonomy" id="143900"/>
    <lineage>
        <taxon>Eukaryota</taxon>
        <taxon>Metazoa</taxon>
        <taxon>Chordata</taxon>
        <taxon>Craniata</taxon>
        <taxon>Vertebrata</taxon>
        <taxon>Euteleostomi</taxon>
        <taxon>Actinopterygii</taxon>
        <taxon>Neopterygii</taxon>
        <taxon>Teleostei</taxon>
        <taxon>Notacanthiformes</taxon>
        <taxon>Halosauridae</taxon>
        <taxon>Aldrovandia</taxon>
    </lineage>
</organism>
<comment type="caution">
    <text evidence="1">The sequence shown here is derived from an EMBL/GenBank/DDBJ whole genome shotgun (WGS) entry which is preliminary data.</text>
</comment>
<reference evidence="1" key="1">
    <citation type="journal article" date="2023" name="Science">
        <title>Genome structures resolve the early diversification of teleost fishes.</title>
        <authorList>
            <person name="Parey E."/>
            <person name="Louis A."/>
            <person name="Montfort J."/>
            <person name="Bouchez O."/>
            <person name="Roques C."/>
            <person name="Iampietro C."/>
            <person name="Lluch J."/>
            <person name="Castinel A."/>
            <person name="Donnadieu C."/>
            <person name="Desvignes T."/>
            <person name="Floi Bucao C."/>
            <person name="Jouanno E."/>
            <person name="Wen M."/>
            <person name="Mejri S."/>
            <person name="Dirks R."/>
            <person name="Jansen H."/>
            <person name="Henkel C."/>
            <person name="Chen W.J."/>
            <person name="Zahm M."/>
            <person name="Cabau C."/>
            <person name="Klopp C."/>
            <person name="Thompson A.W."/>
            <person name="Robinson-Rechavi M."/>
            <person name="Braasch I."/>
            <person name="Lecointre G."/>
            <person name="Bobe J."/>
            <person name="Postlethwait J.H."/>
            <person name="Berthelot C."/>
            <person name="Roest Crollius H."/>
            <person name="Guiguen Y."/>
        </authorList>
    </citation>
    <scope>NUCLEOTIDE SEQUENCE</scope>
    <source>
        <strain evidence="1">NC1722</strain>
    </source>
</reference>
<dbReference type="EMBL" id="JAINUG010000076">
    <property type="protein sequence ID" value="KAJ8400508.1"/>
    <property type="molecule type" value="Genomic_DNA"/>
</dbReference>
<evidence type="ECO:0000313" key="2">
    <source>
        <dbReference type="Proteomes" id="UP001221898"/>
    </source>
</evidence>
<dbReference type="AlphaFoldDB" id="A0AAD7SDJ5"/>
<keyword evidence="2" id="KW-1185">Reference proteome</keyword>
<name>A0AAD7SDJ5_9TELE</name>
<gene>
    <name evidence="1" type="ORF">AAFF_G00396320</name>
</gene>
<evidence type="ECO:0000313" key="1">
    <source>
        <dbReference type="EMBL" id="KAJ8400508.1"/>
    </source>
</evidence>
<protein>
    <submittedName>
        <fullName evidence="1">Uncharacterized protein</fullName>
    </submittedName>
</protein>
<sequence>MLGGVDRTDTGEEMKILWDEKEGESDWTVRMELDTVAHLQTLVWFLFFWGITRPHWARQSNARPSRTSRSPEPRWRSSTFQIHAQELQVVTVFCDCSEQ</sequence>
<dbReference type="Proteomes" id="UP001221898">
    <property type="component" value="Unassembled WGS sequence"/>
</dbReference>
<accession>A0AAD7SDJ5</accession>
<proteinExistence type="predicted"/>